<keyword evidence="4 5" id="KW-0378">Hydrolase</keyword>
<keyword evidence="3 5" id="KW-0479">Metal-binding</keyword>
<reference evidence="8 9" key="1">
    <citation type="submission" date="2017-12" db="EMBL/GenBank/DDBJ databases">
        <title>The genome sequence of Caulobacter flavus CGMCC1 15093.</title>
        <authorList>
            <person name="Gao J."/>
            <person name="Mao X."/>
            <person name="Sun J."/>
        </authorList>
    </citation>
    <scope>NUCLEOTIDE SEQUENCE [LARGE SCALE GENOMIC DNA]</scope>
    <source>
        <strain evidence="8 9">CGMCC1 15093</strain>
    </source>
</reference>
<evidence type="ECO:0000313" key="7">
    <source>
        <dbReference type="EMBL" id="AYV49733.1"/>
    </source>
</evidence>
<evidence type="ECO:0000313" key="10">
    <source>
        <dbReference type="Proteomes" id="UP000281192"/>
    </source>
</evidence>
<comment type="cofactor">
    <cofactor evidence="5">
        <name>Mg(2+)</name>
        <dbReference type="ChEBI" id="CHEBI:18420"/>
    </cofactor>
</comment>
<comment type="similarity">
    <text evidence="5">Belongs to the PINc/VapC protein family.</text>
</comment>
<dbReference type="Gene3D" id="3.40.50.1010">
    <property type="entry name" value="5'-nuclease"/>
    <property type="match status" value="1"/>
</dbReference>
<sequence>MFVDASAWTAMLLEEPEAETFRAKLAGGSMVLTSAIAGWKTVRAVARETGRNQIEAAARLGDLQSTFEARLVAIGQTEQVLALEAHARFGKGIHPAKLNMGDCFSYACAKVHGVPLLYKGGDFSLTDIEAA</sequence>
<evidence type="ECO:0000313" key="8">
    <source>
        <dbReference type="EMBL" id="PLR14930.1"/>
    </source>
</evidence>
<dbReference type="HAMAP" id="MF_00265">
    <property type="entry name" value="VapC_Nob1"/>
    <property type="match status" value="1"/>
</dbReference>
<dbReference type="Proteomes" id="UP000281192">
    <property type="component" value="Chromosome"/>
</dbReference>
<evidence type="ECO:0000259" key="6">
    <source>
        <dbReference type="Pfam" id="PF01850"/>
    </source>
</evidence>
<feature type="binding site" evidence="5">
    <location>
        <position position="4"/>
    </location>
    <ligand>
        <name>Mg(2+)</name>
        <dbReference type="ChEBI" id="CHEBI:18420"/>
    </ligand>
</feature>
<gene>
    <name evidence="5" type="primary">vapC</name>
    <name evidence="7" type="ORF">C1707_24290</name>
    <name evidence="8" type="ORF">CFHF_12350</name>
</gene>
<dbReference type="Pfam" id="PF01850">
    <property type="entry name" value="PIN"/>
    <property type="match status" value="1"/>
</dbReference>
<evidence type="ECO:0000313" key="9">
    <source>
        <dbReference type="Proteomes" id="UP000234483"/>
    </source>
</evidence>
<name>A0A2N5CTG3_9CAUL</name>
<dbReference type="GO" id="GO:0016787">
    <property type="term" value="F:hydrolase activity"/>
    <property type="evidence" value="ECO:0007669"/>
    <property type="project" value="UniProtKB-KW"/>
</dbReference>
<keyword evidence="5" id="KW-0800">Toxin</keyword>
<dbReference type="InterPro" id="IPR029060">
    <property type="entry name" value="PIN-like_dom_sf"/>
</dbReference>
<dbReference type="OrthoDB" id="32625at2"/>
<comment type="function">
    <text evidence="5">Toxic component of a toxin-antitoxin (TA) system. An RNase.</text>
</comment>
<accession>A0A2N5CTG3</accession>
<dbReference type="InterPro" id="IPR002716">
    <property type="entry name" value="PIN_dom"/>
</dbReference>
<dbReference type="GO" id="GO:0090729">
    <property type="term" value="F:toxin activity"/>
    <property type="evidence" value="ECO:0007669"/>
    <property type="project" value="UniProtKB-KW"/>
</dbReference>
<dbReference type="InterPro" id="IPR022907">
    <property type="entry name" value="VapC_family"/>
</dbReference>
<dbReference type="AlphaFoldDB" id="A0A2N5CTG3"/>
<feature type="domain" description="PIN" evidence="6">
    <location>
        <begin position="1"/>
        <end position="127"/>
    </location>
</feature>
<proteinExistence type="inferred from homology"/>
<organism evidence="8 9">
    <name type="scientific">Caulobacter flavus</name>
    <dbReference type="NCBI Taxonomy" id="1679497"/>
    <lineage>
        <taxon>Bacteria</taxon>
        <taxon>Pseudomonadati</taxon>
        <taxon>Pseudomonadota</taxon>
        <taxon>Alphaproteobacteria</taxon>
        <taxon>Caulobacterales</taxon>
        <taxon>Caulobacteraceae</taxon>
        <taxon>Caulobacter</taxon>
    </lineage>
</organism>
<dbReference type="Proteomes" id="UP000234483">
    <property type="component" value="Unassembled WGS sequence"/>
</dbReference>
<dbReference type="EMBL" id="PJRQ01000024">
    <property type="protein sequence ID" value="PLR14930.1"/>
    <property type="molecule type" value="Genomic_DNA"/>
</dbReference>
<dbReference type="GO" id="GO:0004540">
    <property type="term" value="F:RNA nuclease activity"/>
    <property type="evidence" value="ECO:0007669"/>
    <property type="project" value="InterPro"/>
</dbReference>
<evidence type="ECO:0000256" key="3">
    <source>
        <dbReference type="ARBA" id="ARBA00022723"/>
    </source>
</evidence>
<dbReference type="GO" id="GO:0000287">
    <property type="term" value="F:magnesium ion binding"/>
    <property type="evidence" value="ECO:0007669"/>
    <property type="project" value="UniProtKB-UniRule"/>
</dbReference>
<evidence type="ECO:0000256" key="2">
    <source>
        <dbReference type="ARBA" id="ARBA00022722"/>
    </source>
</evidence>
<dbReference type="KEGG" id="cfh:C1707_24290"/>
<protein>
    <recommendedName>
        <fullName evidence="5">Ribonuclease VapC</fullName>
        <shortName evidence="5">RNase VapC</shortName>
        <ecNumber evidence="5">3.1.-.-</ecNumber>
    </recommendedName>
    <alternativeName>
        <fullName evidence="5">Toxin VapC</fullName>
    </alternativeName>
</protein>
<dbReference type="CDD" id="cd09871">
    <property type="entry name" value="PIN_MtVapC28-VapC30-like"/>
    <property type="match status" value="1"/>
</dbReference>
<dbReference type="EMBL" id="CP026100">
    <property type="protein sequence ID" value="AYV49733.1"/>
    <property type="molecule type" value="Genomic_DNA"/>
</dbReference>
<evidence type="ECO:0000256" key="1">
    <source>
        <dbReference type="ARBA" id="ARBA00022649"/>
    </source>
</evidence>
<reference evidence="7 10" key="2">
    <citation type="submission" date="2018-01" db="EMBL/GenBank/DDBJ databases">
        <title>Complete genome sequence of Caulobacter flavus RHGG3.</title>
        <authorList>
            <person name="Yang E."/>
        </authorList>
    </citation>
    <scope>NUCLEOTIDE SEQUENCE [LARGE SCALE GENOMIC DNA]</scope>
    <source>
        <strain evidence="7 10">RHGG3</strain>
    </source>
</reference>
<evidence type="ECO:0000256" key="4">
    <source>
        <dbReference type="ARBA" id="ARBA00022801"/>
    </source>
</evidence>
<dbReference type="EC" id="3.1.-.-" evidence="5"/>
<dbReference type="SUPFAM" id="SSF88723">
    <property type="entry name" value="PIN domain-like"/>
    <property type="match status" value="1"/>
</dbReference>
<keyword evidence="5" id="KW-0460">Magnesium</keyword>
<evidence type="ECO:0000256" key="5">
    <source>
        <dbReference type="HAMAP-Rule" id="MF_00265"/>
    </source>
</evidence>
<feature type="binding site" evidence="5">
    <location>
        <position position="102"/>
    </location>
    <ligand>
        <name>Mg(2+)</name>
        <dbReference type="ChEBI" id="CHEBI:18420"/>
    </ligand>
</feature>
<keyword evidence="2 5" id="KW-0540">Nuclease</keyword>
<keyword evidence="10" id="KW-1185">Reference proteome</keyword>
<keyword evidence="1 5" id="KW-1277">Toxin-antitoxin system</keyword>